<feature type="transmembrane region" description="Helical" evidence="13">
    <location>
        <begin position="12"/>
        <end position="33"/>
    </location>
</feature>
<dbReference type="RefSeq" id="WP_063679300.1">
    <property type="nucleotide sequence ID" value="NZ_LSEF01000061.1"/>
</dbReference>
<dbReference type="GO" id="GO:0009055">
    <property type="term" value="F:electron transfer activity"/>
    <property type="evidence" value="ECO:0007669"/>
    <property type="project" value="InterPro"/>
</dbReference>
<evidence type="ECO:0000256" key="11">
    <source>
        <dbReference type="ARBA" id="ARBA00023136"/>
    </source>
</evidence>
<keyword evidence="10" id="KW-0408">Iron</keyword>
<dbReference type="GO" id="GO:0046872">
    <property type="term" value="F:metal ion binding"/>
    <property type="evidence" value="ECO:0007669"/>
    <property type="project" value="UniProtKB-KW"/>
</dbReference>
<proteinExistence type="inferred from homology"/>
<dbReference type="PANTHER" id="PTHR30529">
    <property type="entry name" value="CYTOCHROME B561"/>
    <property type="match status" value="1"/>
</dbReference>
<evidence type="ECO:0000313" key="15">
    <source>
        <dbReference type="EMBL" id="OAF15701.1"/>
    </source>
</evidence>
<feature type="transmembrane region" description="Helical" evidence="13">
    <location>
        <begin position="146"/>
        <end position="167"/>
    </location>
</feature>
<dbReference type="InterPro" id="IPR052168">
    <property type="entry name" value="Cytochrome_b561_oxidase"/>
</dbReference>
<dbReference type="GO" id="GO:0022904">
    <property type="term" value="P:respiratory electron transport chain"/>
    <property type="evidence" value="ECO:0007669"/>
    <property type="project" value="InterPro"/>
</dbReference>
<comment type="subcellular location">
    <subcellularLocation>
        <location evidence="2">Cell membrane</location>
        <topology evidence="2">Multi-pass membrane protein</topology>
    </subcellularLocation>
</comment>
<keyword evidence="6 13" id="KW-0812">Transmembrane</keyword>
<keyword evidence="11 13" id="KW-0472">Membrane</keyword>
<dbReference type="AlphaFoldDB" id="A0A176Z4Q1"/>
<organism evidence="15 16">
    <name type="scientific">Bradyrhizobium neotropicale</name>
    <dbReference type="NCBI Taxonomy" id="1497615"/>
    <lineage>
        <taxon>Bacteria</taxon>
        <taxon>Pseudomonadati</taxon>
        <taxon>Pseudomonadota</taxon>
        <taxon>Alphaproteobacteria</taxon>
        <taxon>Hyphomicrobiales</taxon>
        <taxon>Nitrobacteraceae</taxon>
        <taxon>Bradyrhizobium</taxon>
    </lineage>
</organism>
<comment type="caution">
    <text evidence="15">The sequence shown here is derived from an EMBL/GenBank/DDBJ whole genome shotgun (WGS) entry which is preliminary data.</text>
</comment>
<dbReference type="Proteomes" id="UP000077173">
    <property type="component" value="Unassembled WGS sequence"/>
</dbReference>
<evidence type="ECO:0000256" key="8">
    <source>
        <dbReference type="ARBA" id="ARBA00022982"/>
    </source>
</evidence>
<keyword evidence="16" id="KW-1185">Reference proteome</keyword>
<evidence type="ECO:0000256" key="7">
    <source>
        <dbReference type="ARBA" id="ARBA00022723"/>
    </source>
</evidence>
<evidence type="ECO:0000256" key="4">
    <source>
        <dbReference type="ARBA" id="ARBA00022475"/>
    </source>
</evidence>
<comment type="similarity">
    <text evidence="12">Belongs to the cytochrome b561 family.</text>
</comment>
<evidence type="ECO:0000259" key="14">
    <source>
        <dbReference type="Pfam" id="PF01292"/>
    </source>
</evidence>
<evidence type="ECO:0000256" key="1">
    <source>
        <dbReference type="ARBA" id="ARBA00001970"/>
    </source>
</evidence>
<dbReference type="PANTHER" id="PTHR30529:SF1">
    <property type="entry name" value="CYTOCHROME B561 HOMOLOG 2"/>
    <property type="match status" value="1"/>
</dbReference>
<accession>A0A176Z4Q1</accession>
<feature type="transmembrane region" description="Helical" evidence="13">
    <location>
        <begin position="45"/>
        <end position="65"/>
    </location>
</feature>
<dbReference type="InterPro" id="IPR011577">
    <property type="entry name" value="Cyt_b561_bac/Ni-Hgenase"/>
</dbReference>
<evidence type="ECO:0000256" key="9">
    <source>
        <dbReference type="ARBA" id="ARBA00022989"/>
    </source>
</evidence>
<evidence type="ECO:0000256" key="5">
    <source>
        <dbReference type="ARBA" id="ARBA00022617"/>
    </source>
</evidence>
<evidence type="ECO:0000256" key="10">
    <source>
        <dbReference type="ARBA" id="ARBA00023004"/>
    </source>
</evidence>
<comment type="cofactor">
    <cofactor evidence="1">
        <name>heme b</name>
        <dbReference type="ChEBI" id="CHEBI:60344"/>
    </cofactor>
</comment>
<evidence type="ECO:0000256" key="12">
    <source>
        <dbReference type="ARBA" id="ARBA00037975"/>
    </source>
</evidence>
<protein>
    <submittedName>
        <fullName evidence="15">Cytochrome B</fullName>
    </submittedName>
</protein>
<evidence type="ECO:0000256" key="2">
    <source>
        <dbReference type="ARBA" id="ARBA00004651"/>
    </source>
</evidence>
<name>A0A176Z4Q1_9BRAD</name>
<evidence type="ECO:0000256" key="3">
    <source>
        <dbReference type="ARBA" id="ARBA00022448"/>
    </source>
</evidence>
<evidence type="ECO:0000256" key="13">
    <source>
        <dbReference type="SAM" id="Phobius"/>
    </source>
</evidence>
<feature type="transmembrane region" description="Helical" evidence="13">
    <location>
        <begin position="86"/>
        <end position="108"/>
    </location>
</feature>
<keyword evidence="7" id="KW-0479">Metal-binding</keyword>
<dbReference type="SUPFAM" id="SSF81342">
    <property type="entry name" value="Transmembrane di-heme cytochromes"/>
    <property type="match status" value="1"/>
</dbReference>
<keyword evidence="5" id="KW-0349">Heme</keyword>
<dbReference type="GO" id="GO:0020037">
    <property type="term" value="F:heme binding"/>
    <property type="evidence" value="ECO:0007669"/>
    <property type="project" value="TreeGrafter"/>
</dbReference>
<dbReference type="Pfam" id="PF01292">
    <property type="entry name" value="Ni_hydr_CYTB"/>
    <property type="match status" value="1"/>
</dbReference>
<feature type="domain" description="Cytochrome b561 bacterial/Ni-hydrogenase" evidence="14">
    <location>
        <begin position="9"/>
        <end position="180"/>
    </location>
</feature>
<keyword evidence="8" id="KW-0249">Electron transport</keyword>
<keyword evidence="9 13" id="KW-1133">Transmembrane helix</keyword>
<dbReference type="GO" id="GO:0005886">
    <property type="term" value="C:plasma membrane"/>
    <property type="evidence" value="ECO:0007669"/>
    <property type="project" value="UniProtKB-SubCell"/>
</dbReference>
<dbReference type="Gene3D" id="1.20.950.20">
    <property type="entry name" value="Transmembrane di-heme cytochromes, Chain C"/>
    <property type="match status" value="1"/>
</dbReference>
<evidence type="ECO:0000313" key="16">
    <source>
        <dbReference type="Proteomes" id="UP000077173"/>
    </source>
</evidence>
<evidence type="ECO:0000256" key="6">
    <source>
        <dbReference type="ARBA" id="ARBA00022692"/>
    </source>
</evidence>
<keyword evidence="4" id="KW-1003">Cell membrane</keyword>
<reference evidence="15 16" key="1">
    <citation type="submission" date="2016-02" db="EMBL/GenBank/DDBJ databases">
        <title>Draft genome sequence of the strain BR 10247T Bradyrhizobium neotropicale isolated from nodules of Centrolobium paraense.</title>
        <authorList>
            <person name="Simoes-Araujo J.L."/>
            <person name="Barauna A.C."/>
            <person name="Silva K."/>
            <person name="Zilli J.E."/>
        </authorList>
    </citation>
    <scope>NUCLEOTIDE SEQUENCE [LARGE SCALE GENOMIC DNA]</scope>
    <source>
        <strain evidence="15 16">BR 10247</strain>
    </source>
</reference>
<keyword evidence="3" id="KW-0813">Transport</keyword>
<sequence length="185" mass="20938">MIRNTNAGWGSVARWLHWILALAIIGMIGFGWWMNHVPARPDRFFYRSIHADIGYVILLLTLIRMSWRALNPTPALPAETSRWQKIAAHISHGALYLVVILVAALGWAHSGARSPNYSDFFGLFHMPQFTSPDRAAADAYEHRHIFFAYVLLALIAVHVIAALWHQFIRRDRVVARMVSGEAEAG</sequence>
<gene>
    <name evidence="15" type="ORF">AXW67_14800</name>
</gene>
<dbReference type="EMBL" id="LSEF01000061">
    <property type="protein sequence ID" value="OAF15701.1"/>
    <property type="molecule type" value="Genomic_DNA"/>
</dbReference>
<dbReference type="InterPro" id="IPR016174">
    <property type="entry name" value="Di-haem_cyt_TM"/>
</dbReference>